<dbReference type="InterPro" id="IPR002104">
    <property type="entry name" value="Integrase_catalytic"/>
</dbReference>
<reference evidence="3" key="2">
    <citation type="submission" date="2024-01" db="EMBL/GenBank/DDBJ databases">
        <title>Long-read genome sequencing of X. campestris pv. papavericola.</title>
        <authorList>
            <person name="Hussain R.M.F."/>
            <person name="Greer S."/>
            <person name="Harrison J."/>
            <person name="Grant M."/>
            <person name="Vicente J."/>
            <person name="Studholme D.J."/>
        </authorList>
    </citation>
    <scope>NUCLEOTIDE SEQUENCE</scope>
    <source>
        <strain evidence="3">NCPPB 2970</strain>
    </source>
</reference>
<name>A0AAJ2X3Y3_XANCA</name>
<dbReference type="GO" id="GO:0003677">
    <property type="term" value="F:DNA binding"/>
    <property type="evidence" value="ECO:0007669"/>
    <property type="project" value="InterPro"/>
</dbReference>
<gene>
    <name evidence="3" type="ORF">LLE72_014230</name>
</gene>
<dbReference type="SUPFAM" id="SSF56349">
    <property type="entry name" value="DNA breaking-rejoining enzymes"/>
    <property type="match status" value="1"/>
</dbReference>
<accession>A0AAJ2X3Y3</accession>
<dbReference type="InterPro" id="IPR011010">
    <property type="entry name" value="DNA_brk_join_enz"/>
</dbReference>
<dbReference type="GO" id="GO:0015074">
    <property type="term" value="P:DNA integration"/>
    <property type="evidence" value="ECO:0007669"/>
    <property type="project" value="InterPro"/>
</dbReference>
<dbReference type="Proteomes" id="UP001297361">
    <property type="component" value="Unassembled WGS sequence"/>
</dbReference>
<dbReference type="AlphaFoldDB" id="A0AAJ2X3Y3"/>
<evidence type="ECO:0000313" key="3">
    <source>
        <dbReference type="EMBL" id="MEC3888870.1"/>
    </source>
</evidence>
<dbReference type="InterPro" id="IPR013762">
    <property type="entry name" value="Integrase-like_cat_sf"/>
</dbReference>
<comment type="caution">
    <text evidence="3">The sequence shown here is derived from an EMBL/GenBank/DDBJ whole genome shotgun (WGS) entry which is preliminary data.</text>
</comment>
<dbReference type="RefSeq" id="WP_228426983.1">
    <property type="nucleotide sequence ID" value="NZ_JAJFNJ020000003.1"/>
</dbReference>
<dbReference type="GO" id="GO:0006310">
    <property type="term" value="P:DNA recombination"/>
    <property type="evidence" value="ECO:0007669"/>
    <property type="project" value="UniProtKB-KW"/>
</dbReference>
<sequence>MSKTSELQDLPKRRGSLKFKLTYAQVLSLSVDRIPVMDKAGKVKLVERAPEEAGEPYRLVDGSDKAPSGFSFRVGSTKTTYEVVKRGPTGIRRFSLGNVTDMGLDEAYEVAKGHLSVLRQTGTNPVHQERAELRAKRRDKRSEDITLRQCMELYIERMGERAKKKKVKQVSVEAVRSSLARLERPEVGLADLKIRDTRTQDVVRGYDALRKSAMLRSNRIPTAMRQALASHNDWAQLSTAQLGELGIAGKYIQRVRAAGLAAAEHTFTDAKRSVDLFNEVEQEEAHEARREPKIIYNPFQAIYSKDLLRGAQDLRNHYSRAEVRNPLGDDTLPKVLKVILARRDEQGGLNAAGADYLLLTLLWGTRRSEAAALRWFDRCTPGELTQREVSWVSLTPPGQVNPFTRREGSQVYLFDTKNGDERYLPVTYFAEQVLQRRLEERLDDTEAKKEVATMEGLLRAARAKGAKQELIKGLEVELEKARHALDRTRYVFPARSGRSRSGHYSDSKSIMANVRRDAGLLNLSEDIDIGLTPHDLRRTMGRYAALLFGESRIVSQLLHHHTREQGEDRMAAVSERYTEQEWSKLREAMGRVEEAMVAKSPRVWNRLKGTDKPRLDEANDPPVTIFAQRNQRTALDD</sequence>
<keyword evidence="1" id="KW-0233">DNA recombination</keyword>
<dbReference type="Gene3D" id="1.10.443.10">
    <property type="entry name" value="Intergrase catalytic core"/>
    <property type="match status" value="1"/>
</dbReference>
<feature type="domain" description="Tyr recombinase" evidence="2">
    <location>
        <begin position="322"/>
        <end position="590"/>
    </location>
</feature>
<reference evidence="3" key="1">
    <citation type="submission" date="2021-10" db="EMBL/GenBank/DDBJ databases">
        <authorList>
            <person name="Hussein R."/>
            <person name="Harrison J."/>
            <person name="Studholme D.J."/>
            <person name="Vicente J."/>
            <person name="Grant M."/>
        </authorList>
    </citation>
    <scope>NUCLEOTIDE SEQUENCE</scope>
    <source>
        <strain evidence="3">NCPPB 2970</strain>
    </source>
</reference>
<protein>
    <submittedName>
        <fullName evidence="3">Integrase</fullName>
    </submittedName>
</protein>
<organism evidence="3 4">
    <name type="scientific">Xanthomonas campestris pv. papavericola</name>
    <dbReference type="NCBI Taxonomy" id="487881"/>
    <lineage>
        <taxon>Bacteria</taxon>
        <taxon>Pseudomonadati</taxon>
        <taxon>Pseudomonadota</taxon>
        <taxon>Gammaproteobacteria</taxon>
        <taxon>Lysobacterales</taxon>
        <taxon>Lysobacteraceae</taxon>
        <taxon>Xanthomonas</taxon>
    </lineage>
</organism>
<dbReference type="EMBL" id="JAJFNJ020000003">
    <property type="protein sequence ID" value="MEC3888870.1"/>
    <property type="molecule type" value="Genomic_DNA"/>
</dbReference>
<evidence type="ECO:0000256" key="1">
    <source>
        <dbReference type="ARBA" id="ARBA00023172"/>
    </source>
</evidence>
<proteinExistence type="predicted"/>
<dbReference type="PROSITE" id="PS51898">
    <property type="entry name" value="TYR_RECOMBINASE"/>
    <property type="match status" value="1"/>
</dbReference>
<evidence type="ECO:0000313" key="4">
    <source>
        <dbReference type="Proteomes" id="UP001297361"/>
    </source>
</evidence>
<evidence type="ECO:0000259" key="2">
    <source>
        <dbReference type="PROSITE" id="PS51898"/>
    </source>
</evidence>